<dbReference type="InterPro" id="IPR010920">
    <property type="entry name" value="LSM_dom_sf"/>
</dbReference>
<organism evidence="11 12">
    <name type="scientific">Tetrahymena thermophila (strain SB210)</name>
    <dbReference type="NCBI Taxonomy" id="312017"/>
    <lineage>
        <taxon>Eukaryota</taxon>
        <taxon>Sar</taxon>
        <taxon>Alveolata</taxon>
        <taxon>Ciliophora</taxon>
        <taxon>Intramacronucleata</taxon>
        <taxon>Oligohymenophorea</taxon>
        <taxon>Hymenostomatida</taxon>
        <taxon>Tetrahymenina</taxon>
        <taxon>Tetrahymenidae</taxon>
        <taxon>Tetrahymena</taxon>
    </lineage>
</organism>
<dbReference type="FunCoup" id="A4VDT4">
    <property type="interactions" value="454"/>
</dbReference>
<dbReference type="KEGG" id="tet:TTHERM_00189617"/>
<evidence type="ECO:0000256" key="4">
    <source>
        <dbReference type="ARBA" id="ARBA00022728"/>
    </source>
</evidence>
<keyword evidence="12" id="KW-1185">Reference proteome</keyword>
<evidence type="ECO:0000256" key="6">
    <source>
        <dbReference type="ARBA" id="ARBA00023187"/>
    </source>
</evidence>
<evidence type="ECO:0000256" key="7">
    <source>
        <dbReference type="ARBA" id="ARBA00023242"/>
    </source>
</evidence>
<dbReference type="GO" id="GO:0000398">
    <property type="term" value="P:mRNA splicing, via spliceosome"/>
    <property type="evidence" value="ECO:0007669"/>
    <property type="project" value="UniProtKB-UniRule"/>
</dbReference>
<dbReference type="AlphaFoldDB" id="A4VDT4"/>
<feature type="domain" description="Sm" evidence="10">
    <location>
        <begin position="12"/>
        <end position="88"/>
    </location>
</feature>
<evidence type="ECO:0000256" key="8">
    <source>
        <dbReference type="ARBA" id="ARBA00023274"/>
    </source>
</evidence>
<dbReference type="InterPro" id="IPR044642">
    <property type="entry name" value="PTHR15588"/>
</dbReference>
<evidence type="ECO:0000256" key="5">
    <source>
        <dbReference type="ARBA" id="ARBA00022884"/>
    </source>
</evidence>
<dbReference type="CDD" id="cd01727">
    <property type="entry name" value="LSm8"/>
    <property type="match status" value="1"/>
</dbReference>
<evidence type="ECO:0000256" key="1">
    <source>
        <dbReference type="ARBA" id="ARBA00004123"/>
    </source>
</evidence>
<dbReference type="InterPro" id="IPR001163">
    <property type="entry name" value="Sm_dom_euk/arc"/>
</dbReference>
<dbReference type="GO" id="GO:0071011">
    <property type="term" value="C:precatalytic spliceosome"/>
    <property type="evidence" value="ECO:0007669"/>
    <property type="project" value="TreeGrafter"/>
</dbReference>
<dbReference type="GeneID" id="7834809"/>
<dbReference type="OMA" id="TLESYMN"/>
<dbReference type="STRING" id="312017.A4VDT4"/>
<dbReference type="OrthoDB" id="10263346at2759"/>
<dbReference type="GO" id="GO:0046540">
    <property type="term" value="C:U4/U6 x U5 tri-snRNP complex"/>
    <property type="evidence" value="ECO:0007669"/>
    <property type="project" value="UniProtKB-UniRule"/>
</dbReference>
<dbReference type="Pfam" id="PF01423">
    <property type="entry name" value="LSM"/>
    <property type="match status" value="1"/>
</dbReference>
<comment type="subcellular location">
    <subcellularLocation>
        <location evidence="1 9">Nucleus</location>
    </subcellularLocation>
</comment>
<evidence type="ECO:0000256" key="2">
    <source>
        <dbReference type="ARBA" id="ARBA00006850"/>
    </source>
</evidence>
<dbReference type="Proteomes" id="UP000009168">
    <property type="component" value="Unassembled WGS sequence"/>
</dbReference>
<protein>
    <recommendedName>
        <fullName evidence="9">U6 snRNA-associated Sm-like protein LSm8</fullName>
    </recommendedName>
</protein>
<dbReference type="InterPro" id="IPR047575">
    <property type="entry name" value="Sm"/>
</dbReference>
<keyword evidence="5 9" id="KW-0694">RNA-binding</keyword>
<keyword evidence="6 9" id="KW-0508">mRNA splicing</keyword>
<comment type="similarity">
    <text evidence="2 9">Belongs to the snRNP Sm proteins family.</text>
</comment>
<dbReference type="SMART" id="SM00651">
    <property type="entry name" value="Sm"/>
    <property type="match status" value="1"/>
</dbReference>
<proteinExistence type="inferred from homology"/>
<accession>A4VDT4</accession>
<comment type="function">
    <text evidence="9">Plays role in pre-mRNA splicing as component of the U4/U6-U5 tri-snRNP complex that is involved in spliceosome assembly, and as component of the precatalytic spliceosome (spliceosome B complex). The heptameric LSM2-8 complex binds specifically to the 3'-terminal U-tract of U6 snRNA.</text>
</comment>
<dbReference type="EMBL" id="GG662693">
    <property type="protein sequence ID" value="EDK31689.1"/>
    <property type="molecule type" value="Genomic_DNA"/>
</dbReference>
<dbReference type="PANTHER" id="PTHR15588:SF9">
    <property type="entry name" value="U6 SNRNA-ASSOCIATED SM-LIKE PROTEIN LSM8"/>
    <property type="match status" value="1"/>
</dbReference>
<dbReference type="RefSeq" id="XP_001470817.1">
    <property type="nucleotide sequence ID" value="XM_001470767.2"/>
</dbReference>
<dbReference type="eggNOG" id="KOG1784">
    <property type="taxonomic scope" value="Eukaryota"/>
</dbReference>
<dbReference type="InterPro" id="IPR034103">
    <property type="entry name" value="Lsm8"/>
</dbReference>
<gene>
    <name evidence="9" type="primary">LSM8</name>
    <name evidence="11" type="ORF">TTHERM_00189617</name>
</gene>
<dbReference type="InParanoid" id="A4VDT4"/>
<reference evidence="12" key="1">
    <citation type="journal article" date="2006" name="PLoS Biol.">
        <title>Macronuclear genome sequence of the ciliate Tetrahymena thermophila, a model eukaryote.</title>
        <authorList>
            <person name="Eisen J.A."/>
            <person name="Coyne R.S."/>
            <person name="Wu M."/>
            <person name="Wu D."/>
            <person name="Thiagarajan M."/>
            <person name="Wortman J.R."/>
            <person name="Badger J.H."/>
            <person name="Ren Q."/>
            <person name="Amedeo P."/>
            <person name="Jones K.M."/>
            <person name="Tallon L.J."/>
            <person name="Delcher A.L."/>
            <person name="Salzberg S.L."/>
            <person name="Silva J.C."/>
            <person name="Haas B.J."/>
            <person name="Majoros W.H."/>
            <person name="Farzad M."/>
            <person name="Carlton J.M."/>
            <person name="Smith R.K. Jr."/>
            <person name="Garg J."/>
            <person name="Pearlman R.E."/>
            <person name="Karrer K.M."/>
            <person name="Sun L."/>
            <person name="Manning G."/>
            <person name="Elde N.C."/>
            <person name="Turkewitz A.P."/>
            <person name="Asai D.J."/>
            <person name="Wilkes D.E."/>
            <person name="Wang Y."/>
            <person name="Cai H."/>
            <person name="Collins K."/>
            <person name="Stewart B.A."/>
            <person name="Lee S.R."/>
            <person name="Wilamowska K."/>
            <person name="Weinberg Z."/>
            <person name="Ruzzo W.L."/>
            <person name="Wloga D."/>
            <person name="Gaertig J."/>
            <person name="Frankel J."/>
            <person name="Tsao C.-C."/>
            <person name="Gorovsky M.A."/>
            <person name="Keeling P.J."/>
            <person name="Waller R.F."/>
            <person name="Patron N.J."/>
            <person name="Cherry J.M."/>
            <person name="Stover N.A."/>
            <person name="Krieger C.J."/>
            <person name="del Toro C."/>
            <person name="Ryder H.F."/>
            <person name="Williamson S.C."/>
            <person name="Barbeau R.A."/>
            <person name="Hamilton E.P."/>
            <person name="Orias E."/>
        </authorList>
    </citation>
    <scope>NUCLEOTIDE SEQUENCE [LARGE SCALE GENOMIC DNA]</scope>
    <source>
        <strain evidence="12">SB210</strain>
    </source>
</reference>
<name>A4VDT4_TETTS</name>
<evidence type="ECO:0000256" key="9">
    <source>
        <dbReference type="RuleBase" id="RU365048"/>
    </source>
</evidence>
<dbReference type="HOGENOM" id="CLU_076902_8_2_1"/>
<evidence type="ECO:0000259" key="10">
    <source>
        <dbReference type="PROSITE" id="PS52002"/>
    </source>
</evidence>
<comment type="subunit">
    <text evidence="9">LSm subunits form a heteromer with a doughnut shape.</text>
</comment>
<evidence type="ECO:0000313" key="11">
    <source>
        <dbReference type="EMBL" id="EDK31689.1"/>
    </source>
</evidence>
<sequence length="107" mass="12143">MEDKKDKYQPIKLLNPLEKLLFKKIQIITTDGKVLIGILKGLDQALNSILSDCVERVFSSENNTKTIKHGLYLLRGDNIAVLGEVDEEIENQINYDSKIQCLKPITN</sequence>
<evidence type="ECO:0000313" key="12">
    <source>
        <dbReference type="Proteomes" id="UP000009168"/>
    </source>
</evidence>
<keyword evidence="3 9" id="KW-0507">mRNA processing</keyword>
<keyword evidence="7 9" id="KW-0539">Nucleus</keyword>
<dbReference type="Gene3D" id="2.30.30.100">
    <property type="match status" value="1"/>
</dbReference>
<dbReference type="FunFam" id="2.30.30.100:FF:000027">
    <property type="entry name" value="U6 snRNA-associated Sm-like protein LSm8"/>
    <property type="match status" value="1"/>
</dbReference>
<keyword evidence="8 9" id="KW-0687">Ribonucleoprotein</keyword>
<dbReference type="PANTHER" id="PTHR15588">
    <property type="entry name" value="LSM1"/>
    <property type="match status" value="1"/>
</dbReference>
<dbReference type="GO" id="GO:0005688">
    <property type="term" value="C:U6 snRNP"/>
    <property type="evidence" value="ECO:0007669"/>
    <property type="project" value="UniProtKB-UniRule"/>
</dbReference>
<evidence type="ECO:0000256" key="3">
    <source>
        <dbReference type="ARBA" id="ARBA00022664"/>
    </source>
</evidence>
<dbReference type="PROSITE" id="PS52002">
    <property type="entry name" value="SM"/>
    <property type="match status" value="1"/>
</dbReference>
<dbReference type="GO" id="GO:0003729">
    <property type="term" value="F:mRNA binding"/>
    <property type="evidence" value="ECO:0007669"/>
    <property type="project" value="TreeGrafter"/>
</dbReference>
<keyword evidence="4 9" id="KW-0747">Spliceosome</keyword>
<dbReference type="SUPFAM" id="SSF50182">
    <property type="entry name" value="Sm-like ribonucleoproteins"/>
    <property type="match status" value="1"/>
</dbReference>